<reference evidence="2 3" key="1">
    <citation type="submission" date="2023-01" db="EMBL/GenBank/DDBJ databases">
        <authorList>
            <person name="Kreplak J."/>
        </authorList>
    </citation>
    <scope>NUCLEOTIDE SEQUENCE [LARGE SCALE GENOMIC DNA]</scope>
</reference>
<evidence type="ECO:0008006" key="4">
    <source>
        <dbReference type="Google" id="ProtNLM"/>
    </source>
</evidence>
<evidence type="ECO:0000256" key="1">
    <source>
        <dbReference type="SAM" id="Phobius"/>
    </source>
</evidence>
<accession>A0AAV0YKC2</accession>
<evidence type="ECO:0000313" key="3">
    <source>
        <dbReference type="Proteomes" id="UP001157006"/>
    </source>
</evidence>
<feature type="transmembrane region" description="Helical" evidence="1">
    <location>
        <begin position="94"/>
        <end position="115"/>
    </location>
</feature>
<dbReference type="AlphaFoldDB" id="A0AAV0YKC2"/>
<proteinExistence type="predicted"/>
<keyword evidence="3" id="KW-1185">Reference proteome</keyword>
<organism evidence="2 3">
    <name type="scientific">Vicia faba</name>
    <name type="common">Broad bean</name>
    <name type="synonym">Faba vulgaris</name>
    <dbReference type="NCBI Taxonomy" id="3906"/>
    <lineage>
        <taxon>Eukaryota</taxon>
        <taxon>Viridiplantae</taxon>
        <taxon>Streptophyta</taxon>
        <taxon>Embryophyta</taxon>
        <taxon>Tracheophyta</taxon>
        <taxon>Spermatophyta</taxon>
        <taxon>Magnoliopsida</taxon>
        <taxon>eudicotyledons</taxon>
        <taxon>Gunneridae</taxon>
        <taxon>Pentapetalae</taxon>
        <taxon>rosids</taxon>
        <taxon>fabids</taxon>
        <taxon>Fabales</taxon>
        <taxon>Fabaceae</taxon>
        <taxon>Papilionoideae</taxon>
        <taxon>50 kb inversion clade</taxon>
        <taxon>NPAAA clade</taxon>
        <taxon>Hologalegina</taxon>
        <taxon>IRL clade</taxon>
        <taxon>Fabeae</taxon>
        <taxon>Vicia</taxon>
    </lineage>
</organism>
<name>A0AAV0YKC2_VICFA</name>
<gene>
    <name evidence="2" type="ORF">VFH_I245800</name>
</gene>
<feature type="transmembrane region" description="Helical" evidence="1">
    <location>
        <begin position="34"/>
        <end position="53"/>
    </location>
</feature>
<sequence>MKFEEDSGEWWISVLSRILYLWEFGGRGWDEFEHFWLTVLWLFDTIFFPYFCARLQQVGKQHLDWDWFMEQGLRNNNRVLDSRIWTGTSSIPRLFWWFVDRFVLCRFWLVVAGYFGTGYGTDFGLVCGAL</sequence>
<keyword evidence="1" id="KW-1133">Transmembrane helix</keyword>
<evidence type="ECO:0000313" key="2">
    <source>
        <dbReference type="EMBL" id="CAI8586259.1"/>
    </source>
</evidence>
<protein>
    <recommendedName>
        <fullName evidence="4">Transmembrane protein</fullName>
    </recommendedName>
</protein>
<dbReference type="EMBL" id="OX451736">
    <property type="protein sequence ID" value="CAI8586259.1"/>
    <property type="molecule type" value="Genomic_DNA"/>
</dbReference>
<keyword evidence="1" id="KW-0472">Membrane</keyword>
<dbReference type="Proteomes" id="UP001157006">
    <property type="component" value="Chromosome 1L"/>
</dbReference>
<keyword evidence="1" id="KW-0812">Transmembrane</keyword>